<sequence>MTFNQRVALCLVALVVGQAAALPQHPQYSQQYPQQYQQVRDERKFAEKPNAMKKVAIDDLEDISTNQIQEGSSSGFSWSNMLGMFMQMLLGQTGGITGPSKNDIDEGVPASPWANLLSVGLRVLTALLGGPQQSVDGIDKVDNQSSPMQFISIVINLLDALKTSFSHRSLSARSLGRHDSVSEAAMASISMLKGYVRSVKAFSNIGRAEDEGQQGCAERALCEASAECAADAQGTSTIFCQLGSYATSYMLQRQSGVGFEALYDAGRRGRMGEDCRTLFMDCNVA</sequence>
<dbReference type="AlphaFoldDB" id="A0ABD2CVF4"/>
<evidence type="ECO:0000313" key="3">
    <source>
        <dbReference type="Proteomes" id="UP001607303"/>
    </source>
</evidence>
<dbReference type="PANTHER" id="PTHR41158:SF2">
    <property type="entry name" value="AGAP010294-PA"/>
    <property type="match status" value="1"/>
</dbReference>
<dbReference type="PANTHER" id="PTHR41158">
    <property type="entry name" value="AGAP010294-PA"/>
    <property type="match status" value="1"/>
</dbReference>
<comment type="caution">
    <text evidence="2">The sequence shown here is derived from an EMBL/GenBank/DDBJ whole genome shotgun (WGS) entry which is preliminary data.</text>
</comment>
<gene>
    <name evidence="2" type="ORF">V1477_002685</name>
</gene>
<name>A0ABD2CVF4_VESMC</name>
<evidence type="ECO:0000256" key="1">
    <source>
        <dbReference type="SAM" id="SignalP"/>
    </source>
</evidence>
<protein>
    <recommendedName>
        <fullName evidence="4">Secreted protein</fullName>
    </recommendedName>
</protein>
<feature type="chain" id="PRO_5044890044" description="Secreted protein" evidence="1">
    <location>
        <begin position="22"/>
        <end position="285"/>
    </location>
</feature>
<organism evidence="2 3">
    <name type="scientific">Vespula maculifrons</name>
    <name type="common">Eastern yellow jacket</name>
    <name type="synonym">Wasp</name>
    <dbReference type="NCBI Taxonomy" id="7453"/>
    <lineage>
        <taxon>Eukaryota</taxon>
        <taxon>Metazoa</taxon>
        <taxon>Ecdysozoa</taxon>
        <taxon>Arthropoda</taxon>
        <taxon>Hexapoda</taxon>
        <taxon>Insecta</taxon>
        <taxon>Pterygota</taxon>
        <taxon>Neoptera</taxon>
        <taxon>Endopterygota</taxon>
        <taxon>Hymenoptera</taxon>
        <taxon>Apocrita</taxon>
        <taxon>Aculeata</taxon>
        <taxon>Vespoidea</taxon>
        <taxon>Vespidae</taxon>
        <taxon>Vespinae</taxon>
        <taxon>Vespula</taxon>
    </lineage>
</organism>
<reference evidence="2 3" key="1">
    <citation type="journal article" date="2024" name="Ann. Entomol. Soc. Am.">
        <title>Genomic analyses of the southern and eastern yellowjacket wasps (Hymenoptera: Vespidae) reveal evolutionary signatures of social life.</title>
        <authorList>
            <person name="Catto M.A."/>
            <person name="Caine P.B."/>
            <person name="Orr S.E."/>
            <person name="Hunt B.G."/>
            <person name="Goodisman M.A.D."/>
        </authorList>
    </citation>
    <scope>NUCLEOTIDE SEQUENCE [LARGE SCALE GENOMIC DNA]</scope>
    <source>
        <strain evidence="2">232</strain>
        <tissue evidence="2">Head and thorax</tissue>
    </source>
</reference>
<evidence type="ECO:0008006" key="4">
    <source>
        <dbReference type="Google" id="ProtNLM"/>
    </source>
</evidence>
<evidence type="ECO:0000313" key="2">
    <source>
        <dbReference type="EMBL" id="KAL2749075.1"/>
    </source>
</evidence>
<proteinExistence type="predicted"/>
<feature type="signal peptide" evidence="1">
    <location>
        <begin position="1"/>
        <end position="21"/>
    </location>
</feature>
<dbReference type="EMBL" id="JAYRBN010000028">
    <property type="protein sequence ID" value="KAL2749075.1"/>
    <property type="molecule type" value="Genomic_DNA"/>
</dbReference>
<dbReference type="Proteomes" id="UP001607303">
    <property type="component" value="Unassembled WGS sequence"/>
</dbReference>
<keyword evidence="1" id="KW-0732">Signal</keyword>
<accession>A0ABD2CVF4</accession>
<keyword evidence="3" id="KW-1185">Reference proteome</keyword>